<protein>
    <recommendedName>
        <fullName evidence="6">Short-chain dehydrogenase</fullName>
    </recommendedName>
</protein>
<dbReference type="PATRIC" id="fig|1178482.3.peg.1792"/>
<proteinExistence type="inferred from homology"/>
<evidence type="ECO:0000313" key="4">
    <source>
        <dbReference type="EMBL" id="ERL51599.1"/>
    </source>
</evidence>
<evidence type="ECO:0000256" key="3">
    <source>
        <dbReference type="ARBA" id="ARBA00023002"/>
    </source>
</evidence>
<keyword evidence="3" id="KW-0560">Oxidoreductase</keyword>
<evidence type="ECO:0008006" key="6">
    <source>
        <dbReference type="Google" id="ProtNLM"/>
    </source>
</evidence>
<name>W1N7W5_9GAMM</name>
<dbReference type="PANTHER" id="PTHR43391:SF14">
    <property type="entry name" value="DEHYDROGENASE_REDUCTASE SDR FAMILY PROTEIN 7-LIKE"/>
    <property type="match status" value="1"/>
</dbReference>
<dbReference type="SUPFAM" id="SSF51735">
    <property type="entry name" value="NAD(P)-binding Rossmann-fold domains"/>
    <property type="match status" value="1"/>
</dbReference>
<keyword evidence="5" id="KW-1185">Reference proteome</keyword>
<dbReference type="RefSeq" id="WP_021818747.1">
    <property type="nucleotide sequence ID" value="NZ_AVBC01000023.1"/>
</dbReference>
<dbReference type="OrthoDB" id="9810734at2"/>
<dbReference type="PANTHER" id="PTHR43391">
    <property type="entry name" value="RETINOL DEHYDROGENASE-RELATED"/>
    <property type="match status" value="1"/>
</dbReference>
<evidence type="ECO:0000256" key="2">
    <source>
        <dbReference type="ARBA" id="ARBA00022857"/>
    </source>
</evidence>
<accession>W1N7W5</accession>
<comment type="caution">
    <text evidence="4">The sequence shown here is derived from an EMBL/GenBank/DDBJ whole genome shotgun (WGS) entry which is preliminary data.</text>
</comment>
<reference evidence="4 5" key="1">
    <citation type="submission" date="2013-08" db="EMBL/GenBank/DDBJ databases">
        <title>draft genome of Halomonas huanghegensis, strain BJGMM-B45T.</title>
        <authorList>
            <person name="Miao C."/>
            <person name="Wan Y."/>
            <person name="Jin W."/>
        </authorList>
    </citation>
    <scope>NUCLEOTIDE SEQUENCE [LARGE SCALE GENOMIC DNA]</scope>
    <source>
        <strain evidence="4 5">BJGMM-B45</strain>
    </source>
</reference>
<comment type="similarity">
    <text evidence="1">Belongs to the short-chain dehydrogenases/reductases (SDR) family.</text>
</comment>
<dbReference type="STRING" id="1178482.AR456_13980"/>
<evidence type="ECO:0000256" key="1">
    <source>
        <dbReference type="ARBA" id="ARBA00006484"/>
    </source>
</evidence>
<dbReference type="CDD" id="cd05233">
    <property type="entry name" value="SDR_c"/>
    <property type="match status" value="1"/>
</dbReference>
<sequence length="222" mass="23217">MQDKVLLITGAASESGMATARAAAREGYQLVLAAHSQDALDAISQELGPENVVAVGIDTTSVQDQDSMVEQALEYFGRIDAVFICPVNESCADGLGTSGAETWRSMLMNHVYSIGLTIQATLPALRKTRGHILLAGFSSGPSLVPGSMLNITRWAIVGMGHSLRHELEGSGIHVTMIGPDTSNGGELSESTCSGMPGEPMQEMDIATAVSAILAETAANENQ</sequence>
<dbReference type="Gene3D" id="3.40.50.720">
    <property type="entry name" value="NAD(P)-binding Rossmann-like Domain"/>
    <property type="match status" value="1"/>
</dbReference>
<evidence type="ECO:0000313" key="5">
    <source>
        <dbReference type="Proteomes" id="UP000019113"/>
    </source>
</evidence>
<dbReference type="InterPro" id="IPR036291">
    <property type="entry name" value="NAD(P)-bd_dom_sf"/>
</dbReference>
<dbReference type="EMBL" id="AVBC01000023">
    <property type="protein sequence ID" value="ERL51599.1"/>
    <property type="molecule type" value="Genomic_DNA"/>
</dbReference>
<organism evidence="4 5">
    <name type="scientific">Halomonas huangheensis</name>
    <dbReference type="NCBI Taxonomy" id="1178482"/>
    <lineage>
        <taxon>Bacteria</taxon>
        <taxon>Pseudomonadati</taxon>
        <taxon>Pseudomonadota</taxon>
        <taxon>Gammaproteobacteria</taxon>
        <taxon>Oceanospirillales</taxon>
        <taxon>Halomonadaceae</taxon>
        <taxon>Halomonas</taxon>
    </lineage>
</organism>
<keyword evidence="2" id="KW-0521">NADP</keyword>
<dbReference type="KEGG" id="hhu:AR456_13980"/>
<dbReference type="Pfam" id="PF00106">
    <property type="entry name" value="adh_short"/>
    <property type="match status" value="1"/>
</dbReference>
<gene>
    <name evidence="4" type="ORF">BJB45_13160</name>
</gene>
<dbReference type="eggNOG" id="COG4221">
    <property type="taxonomic scope" value="Bacteria"/>
</dbReference>
<dbReference type="AlphaFoldDB" id="W1N7W5"/>
<dbReference type="GO" id="GO:0016491">
    <property type="term" value="F:oxidoreductase activity"/>
    <property type="evidence" value="ECO:0007669"/>
    <property type="project" value="UniProtKB-KW"/>
</dbReference>
<dbReference type="InterPro" id="IPR002347">
    <property type="entry name" value="SDR_fam"/>
</dbReference>
<dbReference type="Proteomes" id="UP000019113">
    <property type="component" value="Unassembled WGS sequence"/>
</dbReference>